<gene>
    <name evidence="1" type="ORF">SC09_Contig25orf00563</name>
</gene>
<protein>
    <submittedName>
        <fullName evidence="1">Uncharacterized protein</fullName>
    </submittedName>
</protein>
<dbReference type="PATRIC" id="fig|1423.173.peg.2842"/>
<dbReference type="EMBL" id="JXBC01000004">
    <property type="protein sequence ID" value="KIU10730.1"/>
    <property type="molecule type" value="Genomic_DNA"/>
</dbReference>
<dbReference type="AlphaFoldDB" id="A0A0D1KP52"/>
<evidence type="ECO:0000313" key="2">
    <source>
        <dbReference type="Proteomes" id="UP000032247"/>
    </source>
</evidence>
<comment type="caution">
    <text evidence="1">The sequence shown here is derived from an EMBL/GenBank/DDBJ whole genome shotgun (WGS) entry which is preliminary data.</text>
</comment>
<evidence type="ECO:0000313" key="1">
    <source>
        <dbReference type="EMBL" id="KIU10730.1"/>
    </source>
</evidence>
<name>A0A0D1KP52_BACIU</name>
<organism evidence="1 2">
    <name type="scientific">Bacillus subtilis</name>
    <dbReference type="NCBI Taxonomy" id="1423"/>
    <lineage>
        <taxon>Bacteria</taxon>
        <taxon>Bacillati</taxon>
        <taxon>Bacillota</taxon>
        <taxon>Bacilli</taxon>
        <taxon>Bacillales</taxon>
        <taxon>Bacillaceae</taxon>
        <taxon>Bacillus</taxon>
    </lineage>
</organism>
<reference evidence="1 2" key="1">
    <citation type="submission" date="2014-12" db="EMBL/GenBank/DDBJ databases">
        <title>Comparative genome analysis of Bacillus coagulans HM-08, Clostridium butyricum HM-68, Bacillus subtilis HM-66 and Bacillus licheniformis BL-09.</title>
        <authorList>
            <person name="Zhang H."/>
        </authorList>
    </citation>
    <scope>NUCLEOTIDE SEQUENCE [LARGE SCALE GENOMIC DNA]</scope>
    <source>
        <strain evidence="1 2">HM-66</strain>
    </source>
</reference>
<dbReference type="Proteomes" id="UP000032247">
    <property type="component" value="Unassembled WGS sequence"/>
</dbReference>
<proteinExistence type="predicted"/>
<sequence length="42" mass="4768">MLIKRSISAVSECCPKKKQASYYACFSSIERILLRYDAIPLA</sequence>
<accession>A0A0D1KP52</accession>